<evidence type="ECO:0000256" key="14">
    <source>
        <dbReference type="ARBA" id="ARBA00042865"/>
    </source>
</evidence>
<protein>
    <recommendedName>
        <fullName evidence="14">Peptide O-xylosyltransferase</fullName>
    </recommendedName>
</protein>
<proteinExistence type="predicted"/>
<keyword evidence="3" id="KW-0328">Glycosyltransferase</keyword>
<evidence type="ECO:0000313" key="17">
    <source>
        <dbReference type="Proteomes" id="UP000529417"/>
    </source>
</evidence>
<dbReference type="PANTHER" id="PTHR46025">
    <property type="entry name" value="XYLOSYLTRANSFERASE OXT"/>
    <property type="match status" value="1"/>
</dbReference>
<gene>
    <name evidence="16" type="ORF">HUK65_07995</name>
</gene>
<evidence type="ECO:0000256" key="2">
    <source>
        <dbReference type="ARBA" id="ARBA00004648"/>
    </source>
</evidence>
<evidence type="ECO:0000259" key="15">
    <source>
        <dbReference type="Pfam" id="PF19349"/>
    </source>
</evidence>
<evidence type="ECO:0000256" key="13">
    <source>
        <dbReference type="ARBA" id="ARBA00023180"/>
    </source>
</evidence>
<evidence type="ECO:0000256" key="3">
    <source>
        <dbReference type="ARBA" id="ARBA00022676"/>
    </source>
</evidence>
<comment type="subcellular location">
    <subcellularLocation>
        <location evidence="2">Endoplasmic reticulum membrane</location>
        <topology evidence="2">Single-pass type II membrane protein</topology>
    </subcellularLocation>
    <subcellularLocation>
        <location evidence="1">Golgi apparatus membrane</location>
        <topology evidence="1">Single-pass type II membrane protein</topology>
    </subcellularLocation>
</comment>
<keyword evidence="6" id="KW-0479">Metal-binding</keyword>
<evidence type="ECO:0000256" key="8">
    <source>
        <dbReference type="ARBA" id="ARBA00022968"/>
    </source>
</evidence>
<dbReference type="InterPro" id="IPR045971">
    <property type="entry name" value="DUF5927"/>
</dbReference>
<organism evidence="16 17">
    <name type="scientific">Rhabdonatronobacter sediminivivens</name>
    <dbReference type="NCBI Taxonomy" id="2743469"/>
    <lineage>
        <taxon>Bacteria</taxon>
        <taxon>Pseudomonadati</taxon>
        <taxon>Pseudomonadota</taxon>
        <taxon>Alphaproteobacteria</taxon>
        <taxon>Rhodobacterales</taxon>
        <taxon>Paracoccaceae</taxon>
        <taxon>Rhabdonatronobacter</taxon>
    </lineage>
</organism>
<dbReference type="GO" id="GO:0046872">
    <property type="term" value="F:metal ion binding"/>
    <property type="evidence" value="ECO:0007669"/>
    <property type="project" value="UniProtKB-KW"/>
</dbReference>
<dbReference type="EMBL" id="JACBXS010000013">
    <property type="protein sequence ID" value="NYS24934.1"/>
    <property type="molecule type" value="Genomic_DNA"/>
</dbReference>
<keyword evidence="7" id="KW-0256">Endoplasmic reticulum</keyword>
<evidence type="ECO:0000256" key="1">
    <source>
        <dbReference type="ARBA" id="ARBA00004323"/>
    </source>
</evidence>
<evidence type="ECO:0000256" key="12">
    <source>
        <dbReference type="ARBA" id="ARBA00023157"/>
    </source>
</evidence>
<reference evidence="16 17" key="1">
    <citation type="journal article" date="2000" name="Arch. Microbiol.">
        <title>Rhodobaca bogoriensis gen. nov. and sp. nov., an alkaliphilic purple nonsulfur bacterium from African Rift Valley soda lakes.</title>
        <authorList>
            <person name="Milford A.D."/>
            <person name="Achenbach L.A."/>
            <person name="Jung D.O."/>
            <person name="Madigan M.T."/>
        </authorList>
    </citation>
    <scope>NUCLEOTIDE SEQUENCE [LARGE SCALE GENOMIC DNA]</scope>
    <source>
        <strain evidence="16 17">2376</strain>
    </source>
</reference>
<feature type="domain" description="DUF5927" evidence="15">
    <location>
        <begin position="260"/>
        <end position="552"/>
    </location>
</feature>
<accession>A0A7Z0KY23</accession>
<dbReference type="InterPro" id="IPR003406">
    <property type="entry name" value="Glyco_trans_14"/>
</dbReference>
<keyword evidence="12" id="KW-1015">Disulfide bond</keyword>
<dbReference type="PANTHER" id="PTHR46025:SF3">
    <property type="entry name" value="XYLOSYLTRANSFERASE OXT"/>
    <property type="match status" value="1"/>
</dbReference>
<evidence type="ECO:0000313" key="16">
    <source>
        <dbReference type="EMBL" id="NYS24934.1"/>
    </source>
</evidence>
<evidence type="ECO:0000256" key="11">
    <source>
        <dbReference type="ARBA" id="ARBA00023136"/>
    </source>
</evidence>
<dbReference type="GO" id="GO:0050650">
    <property type="term" value="P:chondroitin sulfate proteoglycan biosynthetic process"/>
    <property type="evidence" value="ECO:0007669"/>
    <property type="project" value="TreeGrafter"/>
</dbReference>
<evidence type="ECO:0000256" key="4">
    <source>
        <dbReference type="ARBA" id="ARBA00022679"/>
    </source>
</evidence>
<name>A0A7Z0KY23_9RHOB</name>
<dbReference type="Proteomes" id="UP000529417">
    <property type="component" value="Unassembled WGS sequence"/>
</dbReference>
<dbReference type="Pfam" id="PF02485">
    <property type="entry name" value="Branch"/>
    <property type="match status" value="1"/>
</dbReference>
<keyword evidence="4 16" id="KW-0808">Transferase</keyword>
<keyword evidence="10" id="KW-0333">Golgi apparatus</keyword>
<dbReference type="InterPro" id="IPR043538">
    <property type="entry name" value="XYLT"/>
</dbReference>
<dbReference type="GO" id="GO:0030158">
    <property type="term" value="F:protein xylosyltransferase activity"/>
    <property type="evidence" value="ECO:0007669"/>
    <property type="project" value="InterPro"/>
</dbReference>
<keyword evidence="9" id="KW-1133">Transmembrane helix</keyword>
<comment type="caution">
    <text evidence="16">The sequence shown here is derived from an EMBL/GenBank/DDBJ whole genome shotgun (WGS) entry which is preliminary data.</text>
</comment>
<keyword evidence="5" id="KW-0812">Transmembrane</keyword>
<dbReference type="GO" id="GO:0016020">
    <property type="term" value="C:membrane"/>
    <property type="evidence" value="ECO:0007669"/>
    <property type="project" value="InterPro"/>
</dbReference>
<evidence type="ECO:0000256" key="10">
    <source>
        <dbReference type="ARBA" id="ARBA00023034"/>
    </source>
</evidence>
<keyword evidence="17" id="KW-1185">Reference proteome</keyword>
<evidence type="ECO:0000256" key="6">
    <source>
        <dbReference type="ARBA" id="ARBA00022723"/>
    </source>
</evidence>
<evidence type="ECO:0000256" key="5">
    <source>
        <dbReference type="ARBA" id="ARBA00022692"/>
    </source>
</evidence>
<dbReference type="GO" id="GO:0015012">
    <property type="term" value="P:heparan sulfate proteoglycan biosynthetic process"/>
    <property type="evidence" value="ECO:0007669"/>
    <property type="project" value="TreeGrafter"/>
</dbReference>
<sequence>MLCHTALERAAAVARFWADAGCPVVIHLDRAAPEAEAEAMRAALAHLPHLRFSPRHRCAWGSWSLVQATQEAAALLLRDFPGVGHVCLTSGACLPLRPAAEMIDWLAAREGVDFIESVAVEDVVWTVGGLSQERFTRWFPFDWRRQRWLFDRAVDLQRRLGLQREVPRPLQPHLGSQWWCLSRTTLEAILSDPKRKRYERYFRQVWIPDEAYFQTLVRQHARRIESRALTLVKFDGNGRPHLFYDDHLQLLRRSDCFLARKIWPQADRLYDYFLSDQPARAAPVNPQPGRIHRHFSRAERQRREGRAGLYMQSRFPHGHVPQGKTAAPYSVLCGFAELHPGFDRWLSDVARLRVHGHLYDPRRVMFSGGARVYNGALSDSAALRDYNPRMFLTNLIWNTRGERQCLQYGPADAVDGALEWFMATDPNAHIAVIAGAWAVPLFQRGADAGDLRDELAMLQKREQAFLWALRSPHVRARVRIWSLAEYLDTPQAAMAEVLAEIAPRAAAAPPPPMIALDGFGAFLARARDIGLPLVELADYPHTEAPARPVRKARE</sequence>
<evidence type="ECO:0000256" key="7">
    <source>
        <dbReference type="ARBA" id="ARBA00022824"/>
    </source>
</evidence>
<dbReference type="AlphaFoldDB" id="A0A7Z0KY23"/>
<dbReference type="Pfam" id="PF19349">
    <property type="entry name" value="DUF5927"/>
    <property type="match status" value="1"/>
</dbReference>
<keyword evidence="8" id="KW-0735">Signal-anchor</keyword>
<keyword evidence="13" id="KW-0325">Glycoprotein</keyword>
<evidence type="ECO:0000256" key="9">
    <source>
        <dbReference type="ARBA" id="ARBA00022989"/>
    </source>
</evidence>
<keyword evidence="11" id="KW-0472">Membrane</keyword>